<dbReference type="InterPro" id="IPR017871">
    <property type="entry name" value="ABC_transporter-like_CS"/>
</dbReference>
<dbReference type="Pfam" id="PF00005">
    <property type="entry name" value="ABC_tran"/>
    <property type="match status" value="1"/>
</dbReference>
<dbReference type="PROSITE" id="PS00211">
    <property type="entry name" value="ABC_TRANSPORTER_1"/>
    <property type="match status" value="1"/>
</dbReference>
<feature type="domain" description="ABC transmembrane type-1" evidence="10">
    <location>
        <begin position="14"/>
        <end position="295"/>
    </location>
</feature>
<dbReference type="InterPro" id="IPR036640">
    <property type="entry name" value="ABC1_TM_sf"/>
</dbReference>
<keyword evidence="5" id="KW-0067">ATP-binding</keyword>
<dbReference type="AlphaFoldDB" id="A0A2Z4FRZ3"/>
<feature type="transmembrane region" description="Helical" evidence="8">
    <location>
        <begin position="232"/>
        <end position="260"/>
    </location>
</feature>
<keyword evidence="7 8" id="KW-0472">Membrane</keyword>
<feature type="transmembrane region" description="Helical" evidence="8">
    <location>
        <begin position="142"/>
        <end position="170"/>
    </location>
</feature>
<protein>
    <submittedName>
        <fullName evidence="11">ABC transporter permease</fullName>
    </submittedName>
</protein>
<evidence type="ECO:0000256" key="5">
    <source>
        <dbReference type="ARBA" id="ARBA00022840"/>
    </source>
</evidence>
<reference evidence="11 12" key="1">
    <citation type="submission" date="2018-06" db="EMBL/GenBank/DDBJ databases">
        <title>Lujinxingia sediminis gen. nov. sp. nov., a new facultative anaerobic member of the class Deltaproteobacteria, and proposal of Lujinxingaceae fam. nov.</title>
        <authorList>
            <person name="Guo L.-Y."/>
            <person name="Li C.-M."/>
            <person name="Wang S."/>
            <person name="Du Z.-J."/>
        </authorList>
    </citation>
    <scope>NUCLEOTIDE SEQUENCE [LARGE SCALE GENOMIC DNA]</scope>
    <source>
        <strain evidence="11 12">FA350</strain>
    </source>
</reference>
<evidence type="ECO:0000256" key="4">
    <source>
        <dbReference type="ARBA" id="ARBA00022741"/>
    </source>
</evidence>
<evidence type="ECO:0000313" key="11">
    <source>
        <dbReference type="EMBL" id="AWV91498.1"/>
    </source>
</evidence>
<dbReference type="GO" id="GO:0005886">
    <property type="term" value="C:plasma membrane"/>
    <property type="evidence" value="ECO:0007669"/>
    <property type="project" value="UniProtKB-SubCell"/>
</dbReference>
<keyword evidence="4" id="KW-0547">Nucleotide-binding</keyword>
<organism evidence="11 12">
    <name type="scientific">Bradymonas sediminis</name>
    <dbReference type="NCBI Taxonomy" id="1548548"/>
    <lineage>
        <taxon>Bacteria</taxon>
        <taxon>Deltaproteobacteria</taxon>
        <taxon>Bradymonadales</taxon>
        <taxon>Bradymonadaceae</taxon>
        <taxon>Bradymonas</taxon>
    </lineage>
</organism>
<dbReference type="PROSITE" id="PS50893">
    <property type="entry name" value="ABC_TRANSPORTER_2"/>
    <property type="match status" value="1"/>
</dbReference>
<keyword evidence="12" id="KW-1185">Reference proteome</keyword>
<dbReference type="InterPro" id="IPR027417">
    <property type="entry name" value="P-loop_NTPase"/>
</dbReference>
<keyword evidence="6 8" id="KW-1133">Transmembrane helix</keyword>
<dbReference type="PIRSF" id="PIRSF002773">
    <property type="entry name" value="ABC_prm/ATPase_B"/>
    <property type="match status" value="1"/>
</dbReference>
<dbReference type="GO" id="GO:0015421">
    <property type="term" value="F:ABC-type oligopeptide transporter activity"/>
    <property type="evidence" value="ECO:0007669"/>
    <property type="project" value="TreeGrafter"/>
</dbReference>
<evidence type="ECO:0000313" key="12">
    <source>
        <dbReference type="Proteomes" id="UP000249799"/>
    </source>
</evidence>
<feature type="domain" description="ABC transporter" evidence="9">
    <location>
        <begin position="329"/>
        <end position="565"/>
    </location>
</feature>
<dbReference type="InterPro" id="IPR003593">
    <property type="entry name" value="AAA+_ATPase"/>
</dbReference>
<evidence type="ECO:0000256" key="3">
    <source>
        <dbReference type="ARBA" id="ARBA00022692"/>
    </source>
</evidence>
<evidence type="ECO:0000256" key="2">
    <source>
        <dbReference type="ARBA" id="ARBA00022448"/>
    </source>
</evidence>
<dbReference type="Pfam" id="PF00664">
    <property type="entry name" value="ABC_membrane"/>
    <property type="match status" value="1"/>
</dbReference>
<feature type="transmembrane region" description="Helical" evidence="8">
    <location>
        <begin position="12"/>
        <end position="30"/>
    </location>
</feature>
<keyword evidence="2" id="KW-0813">Transport</keyword>
<sequence length="571" mass="62079">MISLVRPYWKGLSLATVALFIAAGVSLLYPQAARIAIDDVIKLGQAENIKMLGLALVGIFALQAFFSALRYYLFTVIGERVVADLRQQLFSAVLAQEMGFFDENRTGELTSRLTSDTQAIQSAVTTNISMALRYGVQAVGGMIILFVTSVKLSMVMVVAVPFVIAVAFYYGRKLRRVSRDVQDAIAESTSSAEEALSGIRTVRSFAREDHERAVYYESVERSFEFGKYRARIGALFTGGVSFLSYGAIAAILWVGSLLVINKEMTPGELAAYILYTMFVAMSLGILAGLWSDFMKAVGAAERVFELMDRLPKFETAADPLTVAPTAGHIVFKDVTFRYVTRPDVPALDAVSFEIAPGEKIAVVGPSGAGKSTIANLVARFYDPQDGSISVDGHDIRDWDPTILREAIGMVAQEPVLFSGSLRENVRYGRLTASDEEIIEALKSANAWEFVSEFPEGLDTGLGERGVRLSGGQKQRVAIARAILKDPVILVLDEATSALDVESESLVQAALEKLMEGRTTLIIAHRLSTIANADRVVVLERGAVVEQGTHEELMGGDAAYRRLVESQQILGG</sequence>
<dbReference type="FunFam" id="3.40.50.300:FF:000218">
    <property type="entry name" value="Multidrug ABC transporter ATP-binding protein"/>
    <property type="match status" value="1"/>
</dbReference>
<dbReference type="FunFam" id="1.20.1560.10:FF:000058">
    <property type="entry name" value="ABC transporter B family member 25"/>
    <property type="match status" value="1"/>
</dbReference>
<dbReference type="SUPFAM" id="SSF52540">
    <property type="entry name" value="P-loop containing nucleoside triphosphate hydrolases"/>
    <property type="match status" value="1"/>
</dbReference>
<evidence type="ECO:0000259" key="10">
    <source>
        <dbReference type="PROSITE" id="PS50929"/>
    </source>
</evidence>
<dbReference type="OrthoDB" id="9760168at2"/>
<dbReference type="PROSITE" id="PS50929">
    <property type="entry name" value="ABC_TM1F"/>
    <property type="match status" value="1"/>
</dbReference>
<evidence type="ECO:0000256" key="6">
    <source>
        <dbReference type="ARBA" id="ARBA00022989"/>
    </source>
</evidence>
<dbReference type="CDD" id="cd03249">
    <property type="entry name" value="ABC_MTABC3_MDL1_MDL2"/>
    <property type="match status" value="1"/>
</dbReference>
<dbReference type="InterPro" id="IPR011527">
    <property type="entry name" value="ABC1_TM_dom"/>
</dbReference>
<dbReference type="GO" id="GO:0090374">
    <property type="term" value="P:oligopeptide export from mitochondrion"/>
    <property type="evidence" value="ECO:0007669"/>
    <property type="project" value="TreeGrafter"/>
</dbReference>
<dbReference type="SUPFAM" id="SSF90123">
    <property type="entry name" value="ABC transporter transmembrane region"/>
    <property type="match status" value="1"/>
</dbReference>
<dbReference type="GO" id="GO:0016887">
    <property type="term" value="F:ATP hydrolysis activity"/>
    <property type="evidence" value="ECO:0007669"/>
    <property type="project" value="InterPro"/>
</dbReference>
<evidence type="ECO:0000256" key="1">
    <source>
        <dbReference type="ARBA" id="ARBA00004651"/>
    </source>
</evidence>
<dbReference type="EMBL" id="CP030032">
    <property type="protein sequence ID" value="AWV91498.1"/>
    <property type="molecule type" value="Genomic_DNA"/>
</dbReference>
<dbReference type="CDD" id="cd18557">
    <property type="entry name" value="ABC_6TM_TAP_ABCB8_10_like"/>
    <property type="match status" value="1"/>
</dbReference>
<name>A0A2Z4FRZ3_9DELT</name>
<dbReference type="InterPro" id="IPR003439">
    <property type="entry name" value="ABC_transporter-like_ATP-bd"/>
</dbReference>
<proteinExistence type="predicted"/>
<dbReference type="Gene3D" id="3.40.50.300">
    <property type="entry name" value="P-loop containing nucleotide triphosphate hydrolases"/>
    <property type="match status" value="1"/>
</dbReference>
<dbReference type="InterPro" id="IPR039421">
    <property type="entry name" value="Type_1_exporter"/>
</dbReference>
<feature type="transmembrane region" description="Helical" evidence="8">
    <location>
        <begin position="51"/>
        <end position="73"/>
    </location>
</feature>
<dbReference type="SMART" id="SM00382">
    <property type="entry name" value="AAA"/>
    <property type="match status" value="1"/>
</dbReference>
<dbReference type="PANTHER" id="PTHR43394">
    <property type="entry name" value="ATP-DEPENDENT PERMEASE MDL1, MITOCHONDRIAL"/>
    <property type="match status" value="1"/>
</dbReference>
<dbReference type="GO" id="GO:0005524">
    <property type="term" value="F:ATP binding"/>
    <property type="evidence" value="ECO:0007669"/>
    <property type="project" value="UniProtKB-KW"/>
</dbReference>
<comment type="subcellular location">
    <subcellularLocation>
        <location evidence="1">Cell membrane</location>
        <topology evidence="1">Multi-pass membrane protein</topology>
    </subcellularLocation>
</comment>
<feature type="transmembrane region" description="Helical" evidence="8">
    <location>
        <begin position="272"/>
        <end position="290"/>
    </location>
</feature>
<evidence type="ECO:0000256" key="7">
    <source>
        <dbReference type="ARBA" id="ARBA00023136"/>
    </source>
</evidence>
<accession>A0A2Z4FRZ3</accession>
<evidence type="ECO:0000256" key="8">
    <source>
        <dbReference type="SAM" id="Phobius"/>
    </source>
</evidence>
<dbReference type="PANTHER" id="PTHR43394:SF1">
    <property type="entry name" value="ATP-BINDING CASSETTE SUB-FAMILY B MEMBER 10, MITOCHONDRIAL"/>
    <property type="match status" value="1"/>
</dbReference>
<dbReference type="KEGG" id="bsed:DN745_19045"/>
<dbReference type="Proteomes" id="UP000249799">
    <property type="component" value="Chromosome"/>
</dbReference>
<keyword evidence="3 8" id="KW-0812">Transmembrane</keyword>
<dbReference type="Gene3D" id="1.20.1560.10">
    <property type="entry name" value="ABC transporter type 1, transmembrane domain"/>
    <property type="match status" value="1"/>
</dbReference>
<gene>
    <name evidence="11" type="ORF">DN745_19045</name>
</gene>
<evidence type="ECO:0000259" key="9">
    <source>
        <dbReference type="PROSITE" id="PS50893"/>
    </source>
</evidence>